<dbReference type="KEGG" id="egl:EGR_04622"/>
<dbReference type="EMBL" id="APAU02000030">
    <property type="protein sequence ID" value="EUB60428.1"/>
    <property type="molecule type" value="Genomic_DNA"/>
</dbReference>
<dbReference type="CTD" id="36340337"/>
<organism evidence="1 2">
    <name type="scientific">Echinococcus granulosus</name>
    <name type="common">Hydatid tapeworm</name>
    <dbReference type="NCBI Taxonomy" id="6210"/>
    <lineage>
        <taxon>Eukaryota</taxon>
        <taxon>Metazoa</taxon>
        <taxon>Spiralia</taxon>
        <taxon>Lophotrochozoa</taxon>
        <taxon>Platyhelminthes</taxon>
        <taxon>Cestoda</taxon>
        <taxon>Eucestoda</taxon>
        <taxon>Cyclophyllidea</taxon>
        <taxon>Taeniidae</taxon>
        <taxon>Echinococcus</taxon>
        <taxon>Echinococcus granulosus group</taxon>
    </lineage>
</organism>
<accession>W6UH92</accession>
<evidence type="ECO:0000313" key="1">
    <source>
        <dbReference type="EMBL" id="EUB60428.1"/>
    </source>
</evidence>
<dbReference type="GeneID" id="36340337"/>
<evidence type="ECO:0000313" key="2">
    <source>
        <dbReference type="Proteomes" id="UP000019149"/>
    </source>
</evidence>
<dbReference type="Proteomes" id="UP000019149">
    <property type="component" value="Unassembled WGS sequence"/>
</dbReference>
<keyword evidence="2" id="KW-1185">Reference proteome</keyword>
<protein>
    <submittedName>
        <fullName evidence="1">Uncharacterized protein</fullName>
    </submittedName>
</protein>
<sequence length="59" mass="6975">MVNDTVNNTTHLDSVGCAEEQSCVRGDIVKLRRHITFLSQRNDFLRLQDRPRRLHNIRE</sequence>
<dbReference type="RefSeq" id="XP_024351624.1">
    <property type="nucleotide sequence ID" value="XM_024493871.1"/>
</dbReference>
<comment type="caution">
    <text evidence="1">The sequence shown here is derived from an EMBL/GenBank/DDBJ whole genome shotgun (WGS) entry which is preliminary data.</text>
</comment>
<dbReference type="AlphaFoldDB" id="W6UH92"/>
<gene>
    <name evidence="1" type="ORF">EGR_04622</name>
</gene>
<reference evidence="1 2" key="1">
    <citation type="journal article" date="2013" name="Nat. Genet.">
        <title>The genome of the hydatid tapeworm Echinococcus granulosus.</title>
        <authorList>
            <person name="Zheng H."/>
            <person name="Zhang W."/>
            <person name="Zhang L."/>
            <person name="Zhang Z."/>
            <person name="Li J."/>
            <person name="Lu G."/>
            <person name="Zhu Y."/>
            <person name="Wang Y."/>
            <person name="Huang Y."/>
            <person name="Liu J."/>
            <person name="Kang H."/>
            <person name="Chen J."/>
            <person name="Wang L."/>
            <person name="Chen A."/>
            <person name="Yu S."/>
            <person name="Gao Z."/>
            <person name="Jin L."/>
            <person name="Gu W."/>
            <person name="Wang Z."/>
            <person name="Zhao L."/>
            <person name="Shi B."/>
            <person name="Wen H."/>
            <person name="Lin R."/>
            <person name="Jones M.K."/>
            <person name="Brejova B."/>
            <person name="Vinar T."/>
            <person name="Zhao G."/>
            <person name="McManus D.P."/>
            <person name="Chen Z."/>
            <person name="Zhou Y."/>
            <person name="Wang S."/>
        </authorList>
    </citation>
    <scope>NUCLEOTIDE SEQUENCE [LARGE SCALE GENOMIC DNA]</scope>
</reference>
<name>W6UH92_ECHGR</name>
<proteinExistence type="predicted"/>